<dbReference type="OrthoDB" id="1918363at2759"/>
<evidence type="ECO:0000256" key="4">
    <source>
        <dbReference type="RuleBase" id="RU364035"/>
    </source>
</evidence>
<comment type="similarity">
    <text evidence="2 4">Belongs to the nucleoporin interacting component (NIC) family.</text>
</comment>
<dbReference type="AlphaFoldDB" id="A0A2P6NLT5"/>
<dbReference type="PANTHER" id="PTHR11225">
    <property type="entry name" value="NUCLEAR PORE COMPLEX PROTEIN NUP93 NUCLEOPORIN NUP93 DEAD EYE PROTEIN"/>
    <property type="match status" value="1"/>
</dbReference>
<dbReference type="Proteomes" id="UP000241769">
    <property type="component" value="Unassembled WGS sequence"/>
</dbReference>
<feature type="region of interest" description="Disordered" evidence="6">
    <location>
        <begin position="149"/>
        <end position="171"/>
    </location>
</feature>
<dbReference type="InParanoid" id="A0A2P6NLT5"/>
<reference evidence="7 8" key="1">
    <citation type="journal article" date="2018" name="Genome Biol. Evol.">
        <title>Multiple Roots of Fruiting Body Formation in Amoebozoa.</title>
        <authorList>
            <person name="Hillmann F."/>
            <person name="Forbes G."/>
            <person name="Novohradska S."/>
            <person name="Ferling I."/>
            <person name="Riege K."/>
            <person name="Groth M."/>
            <person name="Westermann M."/>
            <person name="Marz M."/>
            <person name="Spaller T."/>
            <person name="Winckler T."/>
            <person name="Schaap P."/>
            <person name="Glockner G."/>
        </authorList>
    </citation>
    <scope>NUCLEOTIDE SEQUENCE [LARGE SCALE GENOMIC DNA]</scope>
    <source>
        <strain evidence="7 8">Jena</strain>
    </source>
</reference>
<dbReference type="GO" id="GO:0005643">
    <property type="term" value="C:nuclear pore"/>
    <property type="evidence" value="ECO:0007669"/>
    <property type="project" value="UniProtKB-SubCell"/>
</dbReference>
<keyword evidence="4" id="KW-0509">mRNA transport</keyword>
<protein>
    <recommendedName>
        <fullName evidence="4">Nuclear pore protein</fullName>
    </recommendedName>
</protein>
<dbReference type="GO" id="GO:0006606">
    <property type="term" value="P:protein import into nucleus"/>
    <property type="evidence" value="ECO:0007669"/>
    <property type="project" value="TreeGrafter"/>
</dbReference>
<organism evidence="7 8">
    <name type="scientific">Planoprotostelium fungivorum</name>
    <dbReference type="NCBI Taxonomy" id="1890364"/>
    <lineage>
        <taxon>Eukaryota</taxon>
        <taxon>Amoebozoa</taxon>
        <taxon>Evosea</taxon>
        <taxon>Variosea</taxon>
        <taxon>Cavosteliida</taxon>
        <taxon>Cavosteliaceae</taxon>
        <taxon>Planoprotostelium</taxon>
    </lineage>
</organism>
<accession>A0A2P6NLT5</accession>
<keyword evidence="4" id="KW-0813">Transport</keyword>
<comment type="subcellular location">
    <subcellularLocation>
        <location evidence="1">Nucleus envelope</location>
    </subcellularLocation>
    <subcellularLocation>
        <location evidence="4">Nucleus</location>
        <location evidence="4">Nuclear pore complex</location>
    </subcellularLocation>
</comment>
<feature type="coiled-coil region" evidence="5">
    <location>
        <begin position="327"/>
        <end position="354"/>
    </location>
</feature>
<dbReference type="PANTHER" id="PTHR11225:SF4">
    <property type="entry name" value="NUCLEAR PORE COMPLEX PROTEIN NUP93"/>
    <property type="match status" value="1"/>
</dbReference>
<evidence type="ECO:0000256" key="1">
    <source>
        <dbReference type="ARBA" id="ARBA00004259"/>
    </source>
</evidence>
<name>A0A2P6NLT5_9EUKA</name>
<feature type="compositionally biased region" description="Polar residues" evidence="6">
    <location>
        <begin position="156"/>
        <end position="171"/>
    </location>
</feature>
<keyword evidence="3 4" id="KW-0539">Nucleus</keyword>
<evidence type="ECO:0000313" key="8">
    <source>
        <dbReference type="Proteomes" id="UP000241769"/>
    </source>
</evidence>
<dbReference type="GO" id="GO:0017056">
    <property type="term" value="F:structural constituent of nuclear pore"/>
    <property type="evidence" value="ECO:0007669"/>
    <property type="project" value="InterPro"/>
</dbReference>
<dbReference type="STRING" id="1890364.A0A2P6NLT5"/>
<comment type="caution">
    <text evidence="7">The sequence shown here is derived from an EMBL/GenBank/DDBJ whole genome shotgun (WGS) entry which is preliminary data.</text>
</comment>
<keyword evidence="4" id="KW-0811">Translocation</keyword>
<feature type="region of interest" description="Disordered" evidence="6">
    <location>
        <begin position="15"/>
        <end position="55"/>
    </location>
</feature>
<proteinExistence type="inferred from homology"/>
<dbReference type="EMBL" id="MDYQ01000054">
    <property type="protein sequence ID" value="PRP84913.1"/>
    <property type="molecule type" value="Genomic_DNA"/>
</dbReference>
<evidence type="ECO:0000256" key="6">
    <source>
        <dbReference type="SAM" id="MobiDB-lite"/>
    </source>
</evidence>
<gene>
    <name evidence="7" type="ORF">PROFUN_07567</name>
</gene>
<sequence>MDGDDVNFQQLLERSQQLGGNKEITQRTPHQLGKKSKLGITHSPATKGQASVGGIPREQLRAASYLNQQGFDPDKHARHLEAINPKKTFERIEQVKPTDIQGYLRHEKSLILSGIIEECIRDSNSRNHQTISERFKSNWDQRKNKIFDNLPERRSTGPTSRKIPTSVLTGTSTSKSNIPQAYLGAVVKAVRSPKEGTLALYIKQGVSSIPAPQLDECWDLIHCLVADVTPTTNSTRSTELERKLLRNSTGYLESKFLEHMDTVILENIGIAQGGGKPSFINMLRSYVRVRKQMEPQNFKDCILDNEGLPVWALVFFCLRVGQRKSIKALLEATKRDKNSNEAELERQVVQWSENSGRAEDRVAFHTSFKQVRLNSSDVFQQVVFSIVSSAPLTTMPPEVIRYWQDWVWHQLVLVEQSTTIQSQVVRPNTLAELSATVRDYGFAYFSNNGKSPLVFVQVCLLTQQFELAVQSIMSQHELSHDAVHIALCLYHYGLMPSETGTSGDIVSILGDYISGLSSSETVCYLSLVRDDENTTGATDITTRDYAFMNALLKMHNHNYQEFYDACKNVPQSHNIDRIFHLVADEMVKQTRYEDAIQLFALCRSEDKVWEVRNKFFGRHLTEAGIEQHPIVATGYNEFGTVMTNAKSQFKTMWELMIYLQHIHAGDYASAHESIQKLQVMSLNARTHQTALHNLLNMPIDLQAKIPVLLETLMTAIRQLFLQACEYNRNDQYKVTMQQLREQSVELIGFAGMLQNHFHFSNNVMQTIYKIQSQII</sequence>
<evidence type="ECO:0000256" key="2">
    <source>
        <dbReference type="ARBA" id="ARBA00010186"/>
    </source>
</evidence>
<evidence type="ECO:0000313" key="7">
    <source>
        <dbReference type="EMBL" id="PRP84913.1"/>
    </source>
</evidence>
<evidence type="ECO:0000256" key="5">
    <source>
        <dbReference type="SAM" id="Coils"/>
    </source>
</evidence>
<keyword evidence="5" id="KW-0175">Coiled coil</keyword>
<keyword evidence="4" id="KW-0472">Membrane</keyword>
<keyword evidence="4" id="KW-0906">Nuclear pore complex</keyword>
<evidence type="ECO:0000256" key="3">
    <source>
        <dbReference type="ARBA" id="ARBA00023242"/>
    </source>
</evidence>
<dbReference type="GO" id="GO:0016973">
    <property type="term" value="P:poly(A)+ mRNA export from nucleus"/>
    <property type="evidence" value="ECO:0007669"/>
    <property type="project" value="TreeGrafter"/>
</dbReference>
<keyword evidence="8" id="KW-1185">Reference proteome</keyword>
<keyword evidence="4" id="KW-0653">Protein transport</keyword>
<dbReference type="Pfam" id="PF04097">
    <property type="entry name" value="Nic96"/>
    <property type="match status" value="2"/>
</dbReference>
<dbReference type="InterPro" id="IPR007231">
    <property type="entry name" value="Nucleoporin_int_Nup93/Nic96"/>
</dbReference>